<organism evidence="1 2">
    <name type="scientific">Enterococcus devriesei</name>
    <dbReference type="NCBI Taxonomy" id="319970"/>
    <lineage>
        <taxon>Bacteria</taxon>
        <taxon>Bacillati</taxon>
        <taxon>Bacillota</taxon>
        <taxon>Bacilli</taxon>
        <taxon>Lactobacillales</taxon>
        <taxon>Enterococcaceae</taxon>
        <taxon>Enterococcus</taxon>
    </lineage>
</organism>
<protein>
    <submittedName>
        <fullName evidence="1">Uncharacterized protein</fullName>
    </submittedName>
</protein>
<dbReference type="RefSeq" id="WP_071861516.1">
    <property type="nucleotide sequence ID" value="NZ_JBHLVS010000031.1"/>
</dbReference>
<dbReference type="Proteomes" id="UP000183700">
    <property type="component" value="Unassembled WGS sequence"/>
</dbReference>
<dbReference type="InterPro" id="IPR003787">
    <property type="entry name" value="Sulphur_relay_DsrE/F-like"/>
</dbReference>
<dbReference type="AlphaFoldDB" id="A0A1L8SVY8"/>
<dbReference type="InterPro" id="IPR027396">
    <property type="entry name" value="DsrEFH-like"/>
</dbReference>
<dbReference type="Gene3D" id="3.40.1260.10">
    <property type="entry name" value="DsrEFH-like"/>
    <property type="match status" value="1"/>
</dbReference>
<dbReference type="STRING" id="319970.RV00_GL001628"/>
<dbReference type="Pfam" id="PF02635">
    <property type="entry name" value="DsrE"/>
    <property type="match status" value="1"/>
</dbReference>
<dbReference type="PANTHER" id="PTHR37691">
    <property type="entry name" value="BLR3518 PROTEIN"/>
    <property type="match status" value="1"/>
</dbReference>
<accession>A0A1L8SVY8</accession>
<keyword evidence="2" id="KW-1185">Reference proteome</keyword>
<evidence type="ECO:0000313" key="2">
    <source>
        <dbReference type="Proteomes" id="UP000183700"/>
    </source>
</evidence>
<dbReference type="OrthoDB" id="6412948at2"/>
<reference evidence="1 2" key="1">
    <citation type="submission" date="2014-12" db="EMBL/GenBank/DDBJ databases">
        <title>Draft genome sequences of 29 type strains of Enterococci.</title>
        <authorList>
            <person name="Zhong Z."/>
            <person name="Sun Z."/>
            <person name="Liu W."/>
            <person name="Zhang W."/>
            <person name="Zhang H."/>
        </authorList>
    </citation>
    <scope>NUCLEOTIDE SEQUENCE [LARGE SCALE GENOMIC DNA]</scope>
    <source>
        <strain evidence="1 2">DSM 22802</strain>
    </source>
</reference>
<dbReference type="PANTHER" id="PTHR37691:SF1">
    <property type="entry name" value="BLR3518 PROTEIN"/>
    <property type="match status" value="1"/>
</dbReference>
<sequence length="104" mass="11348">MNVVFHIDELAKWSETASNVKNLLKEPVEVKIVVLVNGGAIKGYLAPENKSFISTAEITFHACNNAMRANKIEAAQLPQNVEVVPAGVLDLIELQAKGYAYIKP</sequence>
<comment type="caution">
    <text evidence="1">The sequence shown here is derived from an EMBL/GenBank/DDBJ whole genome shotgun (WGS) entry which is preliminary data.</text>
</comment>
<gene>
    <name evidence="1" type="ORF">RV00_GL001628</name>
</gene>
<evidence type="ECO:0000313" key="1">
    <source>
        <dbReference type="EMBL" id="OJG36269.1"/>
    </source>
</evidence>
<proteinExistence type="predicted"/>
<dbReference type="EMBL" id="JXKM01000003">
    <property type="protein sequence ID" value="OJG36269.1"/>
    <property type="molecule type" value="Genomic_DNA"/>
</dbReference>
<dbReference type="SUPFAM" id="SSF75169">
    <property type="entry name" value="DsrEFH-like"/>
    <property type="match status" value="1"/>
</dbReference>
<name>A0A1L8SVY8_9ENTE</name>